<dbReference type="Proteomes" id="UP000324800">
    <property type="component" value="Unassembled WGS sequence"/>
</dbReference>
<protein>
    <submittedName>
        <fullName evidence="1">Uncharacterized protein</fullName>
    </submittedName>
</protein>
<comment type="caution">
    <text evidence="1">The sequence shown here is derived from an EMBL/GenBank/DDBJ whole genome shotgun (WGS) entry which is preliminary data.</text>
</comment>
<dbReference type="AlphaFoldDB" id="A0A5J4QVW6"/>
<evidence type="ECO:0000313" key="2">
    <source>
        <dbReference type="Proteomes" id="UP000324800"/>
    </source>
</evidence>
<gene>
    <name evidence="1" type="ORF">EZS28_054093</name>
</gene>
<evidence type="ECO:0000313" key="1">
    <source>
        <dbReference type="EMBL" id="KAA6325244.1"/>
    </source>
</evidence>
<accession>A0A5J4QVW6</accession>
<name>A0A5J4QVW6_9EUKA</name>
<sequence length="129" mass="14325">MEKLGEQDTIGEVAKSNLYQWERGIGGVIGSIDKGRIKSRNNQSDQQIGSFIVEQNICNQEVGRRTEENNGLSTTEYTIEIQIFYNERSEQGIGNMEQGRLSMPIGHQIGVQSCSSNRGVGEIPSLYAQ</sequence>
<organism evidence="1 2">
    <name type="scientific">Streblomastix strix</name>
    <dbReference type="NCBI Taxonomy" id="222440"/>
    <lineage>
        <taxon>Eukaryota</taxon>
        <taxon>Metamonada</taxon>
        <taxon>Preaxostyla</taxon>
        <taxon>Oxymonadida</taxon>
        <taxon>Streblomastigidae</taxon>
        <taxon>Streblomastix</taxon>
    </lineage>
</organism>
<proteinExistence type="predicted"/>
<reference evidence="1 2" key="1">
    <citation type="submission" date="2019-03" db="EMBL/GenBank/DDBJ databases">
        <title>Single cell metagenomics reveals metabolic interactions within the superorganism composed of flagellate Streblomastix strix and complex community of Bacteroidetes bacteria on its surface.</title>
        <authorList>
            <person name="Treitli S.C."/>
            <person name="Kolisko M."/>
            <person name="Husnik F."/>
            <person name="Keeling P."/>
            <person name="Hampl V."/>
        </authorList>
    </citation>
    <scope>NUCLEOTIDE SEQUENCE [LARGE SCALE GENOMIC DNA]</scope>
    <source>
        <strain evidence="1">ST1C</strain>
    </source>
</reference>
<dbReference type="EMBL" id="SNRW01044169">
    <property type="protein sequence ID" value="KAA6325244.1"/>
    <property type="molecule type" value="Genomic_DNA"/>
</dbReference>